<dbReference type="InterPro" id="IPR036388">
    <property type="entry name" value="WH-like_DNA-bd_sf"/>
</dbReference>
<name>A0A6P8H4K5_ACTTE</name>
<dbReference type="GO" id="GO:0006396">
    <property type="term" value="P:RNA processing"/>
    <property type="evidence" value="ECO:0007669"/>
    <property type="project" value="InterPro"/>
</dbReference>
<dbReference type="Gene3D" id="3.30.160.20">
    <property type="match status" value="1"/>
</dbReference>
<organism evidence="7 8">
    <name type="scientific">Actinia tenebrosa</name>
    <name type="common">Australian red waratah sea anemone</name>
    <dbReference type="NCBI Taxonomy" id="6105"/>
    <lineage>
        <taxon>Eukaryota</taxon>
        <taxon>Metazoa</taxon>
        <taxon>Cnidaria</taxon>
        <taxon>Anthozoa</taxon>
        <taxon>Hexacorallia</taxon>
        <taxon>Actiniaria</taxon>
        <taxon>Actiniidae</taxon>
        <taxon>Actinia</taxon>
    </lineage>
</organism>
<feature type="region of interest" description="Disordered" evidence="3">
    <location>
        <begin position="274"/>
        <end position="333"/>
    </location>
</feature>
<feature type="domain" description="Z-binding" evidence="5">
    <location>
        <begin position="423"/>
        <end position="488"/>
    </location>
</feature>
<dbReference type="InterPro" id="IPR042371">
    <property type="entry name" value="Z_dom"/>
</dbReference>
<dbReference type="KEGG" id="aten:116288613"/>
<dbReference type="SUPFAM" id="SSF54768">
    <property type="entry name" value="dsRNA-binding domain-like"/>
    <property type="match status" value="1"/>
</dbReference>
<dbReference type="InParanoid" id="A0A6P8H4K5"/>
<feature type="region of interest" description="Disordered" evidence="3">
    <location>
        <begin position="172"/>
        <end position="196"/>
    </location>
</feature>
<dbReference type="GO" id="GO:0006382">
    <property type="term" value="P:adenosine to inosine editing"/>
    <property type="evidence" value="ECO:0007669"/>
    <property type="project" value="TreeGrafter"/>
</dbReference>
<feature type="compositionally biased region" description="Polar residues" evidence="3">
    <location>
        <begin position="274"/>
        <end position="301"/>
    </location>
</feature>
<dbReference type="Gene3D" id="1.10.10.10">
    <property type="entry name" value="Winged helix-like DNA-binding domain superfamily/Winged helix DNA-binding domain"/>
    <property type="match status" value="1"/>
</dbReference>
<dbReference type="GO" id="GO:0008251">
    <property type="term" value="F:tRNA-specific adenosine deaminase activity"/>
    <property type="evidence" value="ECO:0007669"/>
    <property type="project" value="TreeGrafter"/>
</dbReference>
<evidence type="ECO:0000313" key="7">
    <source>
        <dbReference type="Proteomes" id="UP000515163"/>
    </source>
</evidence>
<accession>A0A6P8H4K5</accession>
<dbReference type="InterPro" id="IPR002466">
    <property type="entry name" value="A_deamin"/>
</dbReference>
<evidence type="ECO:0000313" key="8">
    <source>
        <dbReference type="RefSeq" id="XP_031551284.1"/>
    </source>
</evidence>
<dbReference type="InterPro" id="IPR036390">
    <property type="entry name" value="WH_DNA-bd_sf"/>
</dbReference>
<dbReference type="PROSITE" id="PS50139">
    <property type="entry name" value="Z_BINDING"/>
    <property type="match status" value="1"/>
</dbReference>
<dbReference type="GeneID" id="116288613"/>
<dbReference type="GO" id="GO:0005737">
    <property type="term" value="C:cytoplasm"/>
    <property type="evidence" value="ECO:0007669"/>
    <property type="project" value="TreeGrafter"/>
</dbReference>
<evidence type="ECO:0000256" key="1">
    <source>
        <dbReference type="ARBA" id="ARBA00022884"/>
    </source>
</evidence>
<dbReference type="PROSITE" id="PS50141">
    <property type="entry name" value="A_DEAMIN_EDITASE"/>
    <property type="match status" value="1"/>
</dbReference>
<feature type="domain" description="DRBM" evidence="4">
    <location>
        <begin position="594"/>
        <end position="662"/>
    </location>
</feature>
<gene>
    <name evidence="8" type="primary">LOC116288613</name>
</gene>
<reference evidence="8" key="1">
    <citation type="submission" date="2025-08" db="UniProtKB">
        <authorList>
            <consortium name="RefSeq"/>
        </authorList>
    </citation>
    <scope>IDENTIFICATION</scope>
    <source>
        <tissue evidence="8">Tentacle</tissue>
    </source>
</reference>
<dbReference type="GO" id="GO:0003725">
    <property type="term" value="F:double-stranded RNA binding"/>
    <property type="evidence" value="ECO:0007669"/>
    <property type="project" value="TreeGrafter"/>
</dbReference>
<dbReference type="OrthoDB" id="10268011at2759"/>
<proteinExistence type="predicted"/>
<dbReference type="SMART" id="SM00552">
    <property type="entry name" value="ADEAMc"/>
    <property type="match status" value="1"/>
</dbReference>
<feature type="region of interest" description="Disordered" evidence="3">
    <location>
        <begin position="496"/>
        <end position="519"/>
    </location>
</feature>
<feature type="compositionally biased region" description="Polar residues" evidence="3">
    <location>
        <begin position="309"/>
        <end position="329"/>
    </location>
</feature>
<feature type="domain" description="A to I editase" evidence="6">
    <location>
        <begin position="736"/>
        <end position="1073"/>
    </location>
</feature>
<keyword evidence="7" id="KW-1185">Reference proteome</keyword>
<dbReference type="Proteomes" id="UP000515163">
    <property type="component" value="Unplaced"/>
</dbReference>
<dbReference type="Pfam" id="PF02137">
    <property type="entry name" value="A_deamin"/>
    <property type="match status" value="1"/>
</dbReference>
<dbReference type="GO" id="GO:0005730">
    <property type="term" value="C:nucleolus"/>
    <property type="evidence" value="ECO:0007669"/>
    <property type="project" value="TreeGrafter"/>
</dbReference>
<evidence type="ECO:0000256" key="3">
    <source>
        <dbReference type="SAM" id="MobiDB-lite"/>
    </source>
</evidence>
<dbReference type="RefSeq" id="XP_031551284.1">
    <property type="nucleotide sequence ID" value="XM_031695424.1"/>
</dbReference>
<feature type="region of interest" description="Disordered" evidence="3">
    <location>
        <begin position="124"/>
        <end position="144"/>
    </location>
</feature>
<feature type="region of interest" description="Disordered" evidence="3">
    <location>
        <begin position="212"/>
        <end position="234"/>
    </location>
</feature>
<protein>
    <submittedName>
        <fullName evidence="8">Double-stranded RNA-specific editase Adar-like</fullName>
    </submittedName>
</protein>
<dbReference type="AlphaFoldDB" id="A0A6P8H4K5"/>
<dbReference type="PANTHER" id="PTHR10910:SF107">
    <property type="entry name" value="DOUBLE-STRANDED RNA-SPECIFIC ADENOSINE DEAMINASE"/>
    <property type="match status" value="1"/>
</dbReference>
<dbReference type="SMART" id="SM00550">
    <property type="entry name" value="Zalpha"/>
    <property type="match status" value="1"/>
</dbReference>
<sequence>MEDLRIHADDSMSMDQSGFDADVDEDMIDPNGSLMDQVMDVLHSGGSFTIRGILNSILMCSSNIHVQDCLTSLASQGLVEVVGTNPIRWQLVGGPSKQPTPPKESNLCHSPNPSMQYRVTSANNPFDGDLNSKQGPPRGVSNLDQFENNSFVSARQYSSDVFTSQLGRSHFENNSVSPHDKTGFQKQANIGCPPPPSAELFKSLMSQCKFPSAPVKQAGSNTRNSEPALKNNRGFFNSSASNHFSASTSAEEADNYHPLVGNFGFGSKHSFSNFPQSGTSPPSLMNVSTPPGSKYPDNNFSPRIAHPPSGSSSFGQDNSLPGQAKNNRSIVKGNNAPSIACNFNPSYGQDSFFSQPHGKSFGTLNQEEIRSQKTALREDAGNHFEENRQQSSSFPRPPSAQMFETLVKKGPQSSKPVSSKNQIKKLTELESKVLDFMKQTGKQCDTLQISRGVGLRTKKDVNPSLYRMQTMGLIVKVHDKPPTWKTRPENLSLVTSEVHGSTTTGKRFSTKNANPLGSGITNYPHTFTDDRMQSTSQPINPLGKRTLSLEDRQPQKVVHYEGTPDTHKSLSPSSQPEVQTQALSKVVHSAINQNPVSALNEYAQKNRLDLTFEVINEGRNFNKPPFTIAVVLGGQMYPAATSSNMKDARREACDMALRALLGHNLDPGSPTNQLNLSQPNLSSLNCARTHFDMIAALSQHAFVQLAATIPDKFAGRKVIACIVMKKGAQDPGIVVSLGAGNRCVTGQRLSMEGKVVNDSHAEIVARRSLHRFFYSQLNSFYDGHESIFEKMNNATLLKLKEGISFHLYISTAPCGDGALFTPRLDDVLKEPEAQGHQHSPEFSAKSQGILRTKIEDGEGTIPIDTNEGPQTWDGLLRGERLRTMSCSDKICRWNVVGLQGALLSHFIEPIYLESLTLGYLYDHGHLSRAVCCRLQHKVDLVGELPKPFKINHPLLGRVTAYEATRHTEKTNNMSVNWTTNDTAAEVTDGRTGACLSRTNNSPTPSRICKASLYNLFKEICAKAQRNDLLHSETYREAKERATGFQSAKRLMFECFRKSKYGSWVSKPPEQEMF</sequence>
<dbReference type="Pfam" id="PF02295">
    <property type="entry name" value="z-alpha"/>
    <property type="match status" value="1"/>
</dbReference>
<dbReference type="SUPFAM" id="SSF46785">
    <property type="entry name" value="Winged helix' DNA-binding domain"/>
    <property type="match status" value="1"/>
</dbReference>
<dbReference type="SMART" id="SM00358">
    <property type="entry name" value="DSRM"/>
    <property type="match status" value="1"/>
</dbReference>
<dbReference type="InterPro" id="IPR014720">
    <property type="entry name" value="dsRBD_dom"/>
</dbReference>
<evidence type="ECO:0000259" key="6">
    <source>
        <dbReference type="PROSITE" id="PS50141"/>
    </source>
</evidence>
<dbReference type="PANTHER" id="PTHR10910">
    <property type="entry name" value="EUKARYOTE SPECIFIC DSRNA BINDING PROTEIN"/>
    <property type="match status" value="1"/>
</dbReference>
<dbReference type="GO" id="GO:0003726">
    <property type="term" value="F:double-stranded RNA adenosine deaminase activity"/>
    <property type="evidence" value="ECO:0007669"/>
    <property type="project" value="InterPro"/>
</dbReference>
<dbReference type="PROSITE" id="PS50137">
    <property type="entry name" value="DS_RBD"/>
    <property type="match status" value="1"/>
</dbReference>
<evidence type="ECO:0000256" key="2">
    <source>
        <dbReference type="PROSITE-ProRule" id="PRU00266"/>
    </source>
</evidence>
<dbReference type="Pfam" id="PF00035">
    <property type="entry name" value="dsrm"/>
    <property type="match status" value="1"/>
</dbReference>
<evidence type="ECO:0000259" key="4">
    <source>
        <dbReference type="PROSITE" id="PS50137"/>
    </source>
</evidence>
<keyword evidence="1 2" id="KW-0694">RNA-binding</keyword>
<evidence type="ECO:0000259" key="5">
    <source>
        <dbReference type="PROSITE" id="PS50139"/>
    </source>
</evidence>